<reference evidence="2 3" key="1">
    <citation type="submission" date="2016-12" db="EMBL/GenBank/DDBJ databases">
        <authorList>
            <person name="Song W.-J."/>
            <person name="Kurnit D.M."/>
        </authorList>
    </citation>
    <scope>NUCLEOTIDE SEQUENCE [LARGE SCALE GENOMIC DNA]</scope>
    <source>
        <strain evidence="2 3">175</strain>
    </source>
</reference>
<feature type="chain" id="PRO_5012441532" description="Rap1a immunity protein domain-containing protein" evidence="1">
    <location>
        <begin position="23"/>
        <end position="145"/>
    </location>
</feature>
<keyword evidence="1" id="KW-0732">Signal</keyword>
<dbReference type="Proteomes" id="UP000192923">
    <property type="component" value="Unassembled WGS sequence"/>
</dbReference>
<accession>A0A1Y6D5B3</accession>
<evidence type="ECO:0000256" key="1">
    <source>
        <dbReference type="SAM" id="SignalP"/>
    </source>
</evidence>
<dbReference type="STRING" id="1760988.SAMN02949497_2929"/>
<dbReference type="AlphaFoldDB" id="A0A1Y6D5B3"/>
<evidence type="ECO:0000313" key="3">
    <source>
        <dbReference type="Proteomes" id="UP000192923"/>
    </source>
</evidence>
<evidence type="ECO:0000313" key="2">
    <source>
        <dbReference type="EMBL" id="SMF95564.1"/>
    </source>
</evidence>
<protein>
    <recommendedName>
        <fullName evidence="4">Rap1a immunity protein domain-containing protein</fullName>
    </recommendedName>
</protein>
<gene>
    <name evidence="2" type="ORF">SAMN02949497_2929</name>
</gene>
<dbReference type="EMBL" id="FXAM01000001">
    <property type="protein sequence ID" value="SMF95564.1"/>
    <property type="molecule type" value="Genomic_DNA"/>
</dbReference>
<proteinExistence type="predicted"/>
<dbReference type="OrthoDB" id="8563102at2"/>
<keyword evidence="3" id="KW-1185">Reference proteome</keyword>
<sequence>MNRTVRTAWALSALLAAATAAAAPRNPTPKPAAPAKEAAAPVNDFPTQARVEYVMQCMAERGGQNLDNLYHCVCAVDKIAGRLNYQDYSEALTFTYLFDTPGEKGGEFRDPPKSKELRDRLKAAKKEAEGCFPVLPGAAGAEKTP</sequence>
<organism evidence="2 3">
    <name type="scientific">Methylomagnum ishizawai</name>
    <dbReference type="NCBI Taxonomy" id="1760988"/>
    <lineage>
        <taxon>Bacteria</taxon>
        <taxon>Pseudomonadati</taxon>
        <taxon>Pseudomonadota</taxon>
        <taxon>Gammaproteobacteria</taxon>
        <taxon>Methylococcales</taxon>
        <taxon>Methylococcaceae</taxon>
        <taxon>Methylomagnum</taxon>
    </lineage>
</organism>
<name>A0A1Y6D5B3_9GAMM</name>
<dbReference type="RefSeq" id="WP_085213889.1">
    <property type="nucleotide sequence ID" value="NZ_FXAM01000001.1"/>
</dbReference>
<feature type="signal peptide" evidence="1">
    <location>
        <begin position="1"/>
        <end position="22"/>
    </location>
</feature>
<evidence type="ECO:0008006" key="4">
    <source>
        <dbReference type="Google" id="ProtNLM"/>
    </source>
</evidence>